<dbReference type="Gene3D" id="1.10.10.60">
    <property type="entry name" value="Homeodomain-like"/>
    <property type="match status" value="1"/>
</dbReference>
<evidence type="ECO:0000256" key="2">
    <source>
        <dbReference type="ARBA" id="ARBA00023125"/>
    </source>
</evidence>
<dbReference type="PROSITE" id="PS01124">
    <property type="entry name" value="HTH_ARAC_FAMILY_2"/>
    <property type="match status" value="1"/>
</dbReference>
<evidence type="ECO:0000313" key="6">
    <source>
        <dbReference type="Proteomes" id="UP001596116"/>
    </source>
</evidence>
<dbReference type="InterPro" id="IPR018060">
    <property type="entry name" value="HTH_AraC"/>
</dbReference>
<dbReference type="EMBL" id="JBHPON010000002">
    <property type="protein sequence ID" value="MFC6036623.1"/>
    <property type="molecule type" value="Genomic_DNA"/>
</dbReference>
<protein>
    <submittedName>
        <fullName evidence="5">Helix-turn-helix domain-containing protein</fullName>
    </submittedName>
</protein>
<dbReference type="InterPro" id="IPR035418">
    <property type="entry name" value="AraC-bd_2"/>
</dbReference>
<feature type="domain" description="HTH araC/xylS-type" evidence="4">
    <location>
        <begin position="212"/>
        <end position="313"/>
    </location>
</feature>
<evidence type="ECO:0000259" key="4">
    <source>
        <dbReference type="PROSITE" id="PS01124"/>
    </source>
</evidence>
<dbReference type="PRINTS" id="PR00032">
    <property type="entry name" value="HTHARAC"/>
</dbReference>
<gene>
    <name evidence="5" type="ORF">ACFMB1_13780</name>
</gene>
<dbReference type="Pfam" id="PF12833">
    <property type="entry name" value="HTH_18"/>
    <property type="match status" value="1"/>
</dbReference>
<keyword evidence="3" id="KW-0804">Transcription</keyword>
<proteinExistence type="predicted"/>
<evidence type="ECO:0000256" key="1">
    <source>
        <dbReference type="ARBA" id="ARBA00023015"/>
    </source>
</evidence>
<dbReference type="InterPro" id="IPR009057">
    <property type="entry name" value="Homeodomain-like_sf"/>
</dbReference>
<name>A0ABW1L0W4_9PROT</name>
<dbReference type="RefSeq" id="WP_379882135.1">
    <property type="nucleotide sequence ID" value="NZ_JBHPON010000002.1"/>
</dbReference>
<dbReference type="SUPFAM" id="SSF46689">
    <property type="entry name" value="Homeodomain-like"/>
    <property type="match status" value="1"/>
</dbReference>
<keyword evidence="2" id="KW-0238">DNA-binding</keyword>
<dbReference type="Proteomes" id="UP001596116">
    <property type="component" value="Unassembled WGS sequence"/>
</dbReference>
<dbReference type="PANTHER" id="PTHR46796">
    <property type="entry name" value="HTH-TYPE TRANSCRIPTIONAL ACTIVATOR RHAS-RELATED"/>
    <property type="match status" value="1"/>
</dbReference>
<dbReference type="InterPro" id="IPR020449">
    <property type="entry name" value="Tscrpt_reg_AraC-type_HTH"/>
</dbReference>
<organism evidence="5 6">
    <name type="scientific">Hyphococcus aureus</name>
    <dbReference type="NCBI Taxonomy" id="2666033"/>
    <lineage>
        <taxon>Bacteria</taxon>
        <taxon>Pseudomonadati</taxon>
        <taxon>Pseudomonadota</taxon>
        <taxon>Alphaproteobacteria</taxon>
        <taxon>Parvularculales</taxon>
        <taxon>Parvularculaceae</taxon>
        <taxon>Hyphococcus</taxon>
    </lineage>
</organism>
<dbReference type="SMART" id="SM00342">
    <property type="entry name" value="HTH_ARAC"/>
    <property type="match status" value="1"/>
</dbReference>
<accession>A0ABW1L0W4</accession>
<sequence>MLHLSTKDFAGASKVTRWNDIVAEVFTPLETRPYCPDEFEGAVDSVELGDIYLANVKASPAIVSRTASHAASSRERHYFFHLQLEGDMRVAQDGREAFLKCGDMVLCDSALPYTLEYETNASTLVMIATPNDIKRRLPAPEIALGQRLSGSEGLSATLSGMLSSVWHHVKNGMDVEIGERVGNNMLDMFATSCMEAFGSRIADSAVASARRSHIRCYIESNLKDPELTVASIAAAFRISPRYLHMLFAEEDETISGFIRRRRLEECKKRLADPMWRHRSITELAYAWGFNNTTHFARVFRERYGVSPREYRNASIADKQPQALH</sequence>
<dbReference type="PANTHER" id="PTHR46796:SF6">
    <property type="entry name" value="ARAC SUBFAMILY"/>
    <property type="match status" value="1"/>
</dbReference>
<dbReference type="InterPro" id="IPR050204">
    <property type="entry name" value="AraC_XylS_family_regulators"/>
</dbReference>
<keyword evidence="1" id="KW-0805">Transcription regulation</keyword>
<dbReference type="Pfam" id="PF14525">
    <property type="entry name" value="AraC_binding_2"/>
    <property type="match status" value="1"/>
</dbReference>
<comment type="caution">
    <text evidence="5">The sequence shown here is derived from an EMBL/GenBank/DDBJ whole genome shotgun (WGS) entry which is preliminary data.</text>
</comment>
<keyword evidence="6" id="KW-1185">Reference proteome</keyword>
<evidence type="ECO:0000256" key="3">
    <source>
        <dbReference type="ARBA" id="ARBA00023163"/>
    </source>
</evidence>
<evidence type="ECO:0000313" key="5">
    <source>
        <dbReference type="EMBL" id="MFC6036623.1"/>
    </source>
</evidence>
<reference evidence="5 6" key="1">
    <citation type="submission" date="2024-09" db="EMBL/GenBank/DDBJ databases">
        <authorList>
            <person name="Zhang Z.-H."/>
        </authorList>
    </citation>
    <scope>NUCLEOTIDE SEQUENCE [LARGE SCALE GENOMIC DNA]</scope>
    <source>
        <strain evidence="5 6">HHTR114</strain>
    </source>
</reference>